<feature type="transmembrane region" description="Helical" evidence="2">
    <location>
        <begin position="165"/>
        <end position="184"/>
    </location>
</feature>
<dbReference type="Proteomes" id="UP000054804">
    <property type="component" value="Unassembled WGS sequence"/>
</dbReference>
<name>A0A0W7X6S8_9ACTN</name>
<proteinExistence type="predicted"/>
<feature type="transmembrane region" description="Helical" evidence="2">
    <location>
        <begin position="455"/>
        <end position="474"/>
    </location>
</feature>
<dbReference type="RefSeq" id="WP_058847377.1">
    <property type="nucleotide sequence ID" value="NZ_LOCL01000030.1"/>
</dbReference>
<accession>A0A0W7X6S8</accession>
<feature type="coiled-coil region" evidence="1">
    <location>
        <begin position="1126"/>
        <end position="1153"/>
    </location>
</feature>
<feature type="transmembrane region" description="Helical" evidence="2">
    <location>
        <begin position="431"/>
        <end position="449"/>
    </location>
</feature>
<feature type="transmembrane region" description="Helical" evidence="2">
    <location>
        <begin position="190"/>
        <end position="209"/>
    </location>
</feature>
<keyword evidence="1" id="KW-0175">Coiled coil</keyword>
<protein>
    <recommendedName>
        <fullName evidence="5">Phage tail protein</fullName>
    </recommendedName>
</protein>
<evidence type="ECO:0000256" key="2">
    <source>
        <dbReference type="SAM" id="Phobius"/>
    </source>
</evidence>
<feature type="coiled-coil region" evidence="1">
    <location>
        <begin position="1267"/>
        <end position="1301"/>
    </location>
</feature>
<dbReference type="OrthoDB" id="2183194at2"/>
<reference evidence="3 4" key="1">
    <citation type="submission" date="2015-12" db="EMBL/GenBank/DDBJ databases">
        <title>Draft genome sequence of Streptomyces silvensis ATCC 53525, a producer of novel hormone antagonists.</title>
        <authorList>
            <person name="Johnston C.W."/>
            <person name="Li Y."/>
            <person name="Magarvey N.A."/>
        </authorList>
    </citation>
    <scope>NUCLEOTIDE SEQUENCE [LARGE SCALE GENOMIC DNA]</scope>
    <source>
        <strain evidence="3 4">ATCC 53525</strain>
    </source>
</reference>
<evidence type="ECO:0000313" key="4">
    <source>
        <dbReference type="Proteomes" id="UP000054804"/>
    </source>
</evidence>
<evidence type="ECO:0008006" key="5">
    <source>
        <dbReference type="Google" id="ProtNLM"/>
    </source>
</evidence>
<comment type="caution">
    <text evidence="3">The sequence shown here is derived from an EMBL/GenBank/DDBJ whole genome shotgun (WGS) entry which is preliminary data.</text>
</comment>
<dbReference type="EMBL" id="LOCL01000030">
    <property type="protein sequence ID" value="KUF18468.1"/>
    <property type="molecule type" value="Genomic_DNA"/>
</dbReference>
<evidence type="ECO:0000313" key="3">
    <source>
        <dbReference type="EMBL" id="KUF18468.1"/>
    </source>
</evidence>
<sequence length="1404" mass="144727">MGNDIEIRVRVANNTAGGLAAVNNSVRGLRDNARDASRALDGLATRSLAAAAALRTLDAAADAASRSLRTLRARAAAADAAVRDLRDGTNGANNSLRSLNVRAQTAHGRLGDLSTRTRQLRDDTDDLDGSMRRLTGTLGGLRGSMGTIRVSGDQAHGGMDRLKRAALLLSPALIPIAAAAVPVAANLAAAGVAVAAFGLAIGGQVASMAKAAEAEKKYKDAVKEHGKASEQAAKAESAYLRSVKDMDPATRRAAAALSVFKDQYKAWSTSLAGDTMPVVTKGLGTFGALLPRLTPLVRSTSGELDRLMTVLAGGVNSSGFERLMDTFSQFAGGVLSRATDGLVHFMRVMSGGAGAGQFGEFMSYVREVGPQVAETLGNLSRALVHVVAAASDVGVGILSAVNAFAQLVNAIPTDVLSTLLQFVVVFKAVKLAAAGLGGAGGGLAAFGASLAAMRVAAAGAGGGLAGLAAAFGTLSRAAKMTVVAAGVAVLVTALVKLSSLGREAPPNVEKLTSSLARLGQSGKAGGEAARLFGADLGGLYDKIRAVSDPTTVDKVQQGLVKIFSLGMADSTPVKEAKENLSAIDDALAGLVKGGKAEQAAQAFEALKKAYREGGGDVGDLKGRLDDYKSALEDQKFEAQLAAQAMGLFGQQAQSVQVKLAAQKQSADGLRQSIEALNDVNRAALGGMVGFEASIDAAAKAASENAGSLRMINGELDLNSPRAQAAATALSDLATKTKEAATSARESGGSWEKVNGIYERGRGEFLKQAQAMGLTAAQARHLAKQIMTIPNSKKLKIEMRTEDAVTGLNSVIDAMRKTPKAKSVTVKALTKDAIGLLQSLGLKVHRLPDGSFRVSAKTGAAHASIGAVKRARDGLKDKSISIGANTGAFRAAVSGLVGRVLGTSFINVVYRKNPAVGAALLGGMRAFGASGGLASGLPRKRFASGGAVNDGAVQAFPSGGYVRGPGGPTSDSILGMFASGATARVSDSEYVVQARAVKKYGVRFLDALNDGRLMVPGLRRGGLTKAQRAAQARQRAEKAREAARARNEARADLRDQFGISHFGRKANYRLTPFEKAVGAPSDLGSLVSALNAARGNIKRATTGGTERRLLRALDSTGKSLIRNEKSLAKVNSSLDKASSKLNDLRSSAASLRESVRSNVLSAANVTRGAGPEKTSTVGSIMSGLIQSRDKASAFSGALTTLRKRGLDKGLLKDIAEAGIEGGGLETAGALMRASSSEIRSMNSLQAQIAKSALSSGKSAADAFYGAAIKAQERLVKGLQKSQDKLEKAMERLAKSIERTISRGIRGRKASGGIVGAAASGGIRSGLTWVGEHEPELLDLPVGSRVRSGPDSRRLAAAASGGPREPIVLELRSSGNDVDELLLKILRRAIKTRGRDVQLVLAGRQA</sequence>
<dbReference type="STRING" id="1765722.AT728_19170"/>
<organism evidence="3 4">
    <name type="scientific">Streptomyces silvensis</name>
    <dbReference type="NCBI Taxonomy" id="1765722"/>
    <lineage>
        <taxon>Bacteria</taxon>
        <taxon>Bacillati</taxon>
        <taxon>Actinomycetota</taxon>
        <taxon>Actinomycetes</taxon>
        <taxon>Kitasatosporales</taxon>
        <taxon>Streptomycetaceae</taxon>
        <taxon>Streptomyces</taxon>
    </lineage>
</organism>
<keyword evidence="2" id="KW-1133">Transmembrane helix</keyword>
<keyword evidence="4" id="KW-1185">Reference proteome</keyword>
<keyword evidence="2" id="KW-0472">Membrane</keyword>
<feature type="transmembrane region" description="Helical" evidence="2">
    <location>
        <begin position="481"/>
        <end position="501"/>
    </location>
</feature>
<keyword evidence="2" id="KW-0812">Transmembrane</keyword>
<evidence type="ECO:0000256" key="1">
    <source>
        <dbReference type="SAM" id="Coils"/>
    </source>
</evidence>
<feature type="coiled-coil region" evidence="1">
    <location>
        <begin position="1025"/>
        <end position="1055"/>
    </location>
</feature>
<gene>
    <name evidence="3" type="ORF">AT728_19170</name>
</gene>